<dbReference type="SUPFAM" id="SSF56112">
    <property type="entry name" value="Protein kinase-like (PK-like)"/>
    <property type="match status" value="1"/>
</dbReference>
<feature type="domain" description="Protein kinase" evidence="1">
    <location>
        <begin position="1"/>
        <end position="152"/>
    </location>
</feature>
<dbReference type="EMBL" id="JAPZBU010000012">
    <property type="protein sequence ID" value="KAJ5376815.1"/>
    <property type="molecule type" value="Genomic_DNA"/>
</dbReference>
<reference evidence="2" key="1">
    <citation type="submission" date="2022-12" db="EMBL/GenBank/DDBJ databases">
        <authorList>
            <person name="Petersen C."/>
        </authorList>
    </citation>
    <scope>NUCLEOTIDE SEQUENCE</scope>
    <source>
        <strain evidence="2">IBT 29677</strain>
    </source>
</reference>
<dbReference type="InterPro" id="IPR000719">
    <property type="entry name" value="Prot_kinase_dom"/>
</dbReference>
<dbReference type="GeneID" id="81377318"/>
<dbReference type="InterPro" id="IPR011009">
    <property type="entry name" value="Kinase-like_dom_sf"/>
</dbReference>
<dbReference type="GO" id="GO:0004672">
    <property type="term" value="F:protein kinase activity"/>
    <property type="evidence" value="ECO:0007669"/>
    <property type="project" value="InterPro"/>
</dbReference>
<evidence type="ECO:0000313" key="2">
    <source>
        <dbReference type="EMBL" id="KAJ5376815.1"/>
    </source>
</evidence>
<evidence type="ECO:0000259" key="1">
    <source>
        <dbReference type="PROSITE" id="PS50011"/>
    </source>
</evidence>
<protein>
    <recommendedName>
        <fullName evidence="1">Protein kinase domain-containing protein</fullName>
    </recommendedName>
</protein>
<dbReference type="GO" id="GO:0005524">
    <property type="term" value="F:ATP binding"/>
    <property type="evidence" value="ECO:0007669"/>
    <property type="project" value="InterPro"/>
</dbReference>
<gene>
    <name evidence="2" type="ORF">N7509_013701</name>
</gene>
<dbReference type="AlphaFoldDB" id="A0A9W9SF18"/>
<name>A0A9W9SF18_9EURO</name>
<comment type="caution">
    <text evidence="2">The sequence shown here is derived from an EMBL/GenBank/DDBJ whole genome shotgun (WGS) entry which is preliminary data.</text>
</comment>
<dbReference type="OrthoDB" id="4267316at2759"/>
<proteinExistence type="predicted"/>
<sequence length="152" mass="17855">MVLVQYIKGPSMLQLMPEQLPQLVRQHIFRKMLDLESSIFEKDVDLVDLAPRNTILIRTGEDRPEVVLIDFGDTQFRCDRDYWDGEGSKMFQGQYISPLLRWKGGPPPGFESWVDWEWDSWLLKEFADTERTITPEMRKHWARGRRSIGGNA</sequence>
<dbReference type="PROSITE" id="PS50011">
    <property type="entry name" value="PROTEIN_KINASE_DOM"/>
    <property type="match status" value="1"/>
</dbReference>
<evidence type="ECO:0000313" key="3">
    <source>
        <dbReference type="Proteomes" id="UP001147747"/>
    </source>
</evidence>
<organism evidence="2 3">
    <name type="scientific">Penicillium cosmopolitanum</name>
    <dbReference type="NCBI Taxonomy" id="1131564"/>
    <lineage>
        <taxon>Eukaryota</taxon>
        <taxon>Fungi</taxon>
        <taxon>Dikarya</taxon>
        <taxon>Ascomycota</taxon>
        <taxon>Pezizomycotina</taxon>
        <taxon>Eurotiomycetes</taxon>
        <taxon>Eurotiomycetidae</taxon>
        <taxon>Eurotiales</taxon>
        <taxon>Aspergillaceae</taxon>
        <taxon>Penicillium</taxon>
    </lineage>
</organism>
<reference evidence="2" key="2">
    <citation type="journal article" date="2023" name="IMA Fungus">
        <title>Comparative genomic study of the Penicillium genus elucidates a diverse pangenome and 15 lateral gene transfer events.</title>
        <authorList>
            <person name="Petersen C."/>
            <person name="Sorensen T."/>
            <person name="Nielsen M.R."/>
            <person name="Sondergaard T.E."/>
            <person name="Sorensen J.L."/>
            <person name="Fitzpatrick D.A."/>
            <person name="Frisvad J.C."/>
            <person name="Nielsen K.L."/>
        </authorList>
    </citation>
    <scope>NUCLEOTIDE SEQUENCE</scope>
    <source>
        <strain evidence="2">IBT 29677</strain>
    </source>
</reference>
<dbReference type="RefSeq" id="XP_056481845.1">
    <property type="nucleotide sequence ID" value="XM_056638338.1"/>
</dbReference>
<accession>A0A9W9SF18</accession>
<dbReference type="Proteomes" id="UP001147747">
    <property type="component" value="Unassembled WGS sequence"/>
</dbReference>
<keyword evidence="3" id="KW-1185">Reference proteome</keyword>